<dbReference type="InterPro" id="IPR003029">
    <property type="entry name" value="S1_domain"/>
</dbReference>
<proteinExistence type="predicted"/>
<dbReference type="FunFam" id="1.10.150.310:FF:000002">
    <property type="entry name" value="Putative transcription modulator/accessory protein"/>
    <property type="match status" value="1"/>
</dbReference>
<dbReference type="SUPFAM" id="SSF53098">
    <property type="entry name" value="Ribonuclease H-like"/>
    <property type="match status" value="1"/>
</dbReference>
<dbReference type="Gene3D" id="1.10.150.310">
    <property type="entry name" value="Tex RuvX-like domain-like"/>
    <property type="match status" value="1"/>
</dbReference>
<dbReference type="InterPro" id="IPR055179">
    <property type="entry name" value="Tex-like_central_region"/>
</dbReference>
<dbReference type="Pfam" id="PF12836">
    <property type="entry name" value="HHH_3"/>
    <property type="match status" value="1"/>
</dbReference>
<keyword evidence="2" id="KW-1185">Reference proteome</keyword>
<dbReference type="GO" id="GO:0003735">
    <property type="term" value="F:structural constituent of ribosome"/>
    <property type="evidence" value="ECO:0007669"/>
    <property type="project" value="TreeGrafter"/>
</dbReference>
<dbReference type="GO" id="GO:0006139">
    <property type="term" value="P:nucleobase-containing compound metabolic process"/>
    <property type="evidence" value="ECO:0007669"/>
    <property type="project" value="InterPro"/>
</dbReference>
<dbReference type="InterPro" id="IPR012337">
    <property type="entry name" value="RNaseH-like_sf"/>
</dbReference>
<dbReference type="PANTHER" id="PTHR10724">
    <property type="entry name" value="30S RIBOSOMAL PROTEIN S1"/>
    <property type="match status" value="1"/>
</dbReference>
<organism evidence="1 2">
    <name type="scientific">Bradymonas sediminis</name>
    <dbReference type="NCBI Taxonomy" id="1548548"/>
    <lineage>
        <taxon>Bacteria</taxon>
        <taxon>Deltaproteobacteria</taxon>
        <taxon>Bradymonadales</taxon>
        <taxon>Bradymonadaceae</taxon>
        <taxon>Bradymonas</taxon>
    </lineage>
</organism>
<dbReference type="Gene3D" id="1.10.3500.10">
    <property type="entry name" value="Tex N-terminal region-like"/>
    <property type="match status" value="1"/>
</dbReference>
<evidence type="ECO:0000313" key="1">
    <source>
        <dbReference type="EMBL" id="AWV91398.1"/>
    </source>
</evidence>
<dbReference type="RefSeq" id="WP_111337613.1">
    <property type="nucleotide sequence ID" value="NZ_CP030032.1"/>
</dbReference>
<dbReference type="Pfam" id="PF17674">
    <property type="entry name" value="HHH_9"/>
    <property type="match status" value="1"/>
</dbReference>
<dbReference type="Pfam" id="PF16921">
    <property type="entry name" value="Tex_YqgF"/>
    <property type="match status" value="1"/>
</dbReference>
<dbReference type="GO" id="GO:0005737">
    <property type="term" value="C:cytoplasm"/>
    <property type="evidence" value="ECO:0007669"/>
    <property type="project" value="UniProtKB-ARBA"/>
</dbReference>
<dbReference type="FunFam" id="3.30.420.140:FF:000001">
    <property type="entry name" value="RNA-binding transcriptional accessory protein"/>
    <property type="match status" value="1"/>
</dbReference>
<dbReference type="Pfam" id="PF00575">
    <property type="entry name" value="S1"/>
    <property type="match status" value="1"/>
</dbReference>
<gene>
    <name evidence="1" type="ORF">DN745_09475</name>
</gene>
<dbReference type="PROSITE" id="PS50126">
    <property type="entry name" value="S1"/>
    <property type="match status" value="1"/>
</dbReference>
<dbReference type="CDD" id="cd05685">
    <property type="entry name" value="S1_Tex"/>
    <property type="match status" value="1"/>
</dbReference>
<dbReference type="GO" id="GO:0003729">
    <property type="term" value="F:mRNA binding"/>
    <property type="evidence" value="ECO:0007669"/>
    <property type="project" value="TreeGrafter"/>
</dbReference>
<dbReference type="InterPro" id="IPR032639">
    <property type="entry name" value="Tex_YqgF"/>
</dbReference>
<dbReference type="InterPro" id="IPR018974">
    <property type="entry name" value="Tex-like_N"/>
</dbReference>
<evidence type="ECO:0000313" key="2">
    <source>
        <dbReference type="Proteomes" id="UP000249799"/>
    </source>
</evidence>
<dbReference type="Proteomes" id="UP000249799">
    <property type="component" value="Chromosome"/>
</dbReference>
<dbReference type="EMBL" id="CP030032">
    <property type="protein sequence ID" value="AWV91398.1"/>
    <property type="molecule type" value="Genomic_DNA"/>
</dbReference>
<dbReference type="AlphaFoldDB" id="A0A2Z4FRV1"/>
<dbReference type="InterPro" id="IPR044146">
    <property type="entry name" value="S1_Tex"/>
</dbReference>
<dbReference type="KEGG" id="bsed:DN745_09475"/>
<dbReference type="OrthoDB" id="9804714at2"/>
<dbReference type="SUPFAM" id="SSF158832">
    <property type="entry name" value="Tex N-terminal region-like"/>
    <property type="match status" value="1"/>
</dbReference>
<dbReference type="PANTHER" id="PTHR10724:SF10">
    <property type="entry name" value="S1 RNA-BINDING DOMAIN-CONTAINING PROTEIN 1"/>
    <property type="match status" value="1"/>
</dbReference>
<dbReference type="InterPro" id="IPR023319">
    <property type="entry name" value="Tex-like_HTH_dom_sf"/>
</dbReference>
<dbReference type="Gene3D" id="2.40.50.140">
    <property type="entry name" value="Nucleic acid-binding proteins"/>
    <property type="match status" value="1"/>
</dbReference>
<dbReference type="InterPro" id="IPR037027">
    <property type="entry name" value="YqgF/RNaseH-like_dom_sf"/>
</dbReference>
<dbReference type="InterPro" id="IPR050437">
    <property type="entry name" value="Ribos_protein_bS1-like"/>
</dbReference>
<dbReference type="InterPro" id="IPR012340">
    <property type="entry name" value="NA-bd_OB-fold"/>
</dbReference>
<dbReference type="InterPro" id="IPR041692">
    <property type="entry name" value="HHH_9"/>
</dbReference>
<dbReference type="SMART" id="SM00732">
    <property type="entry name" value="YqgFc"/>
    <property type="match status" value="1"/>
</dbReference>
<dbReference type="SUPFAM" id="SSF47781">
    <property type="entry name" value="RuvA domain 2-like"/>
    <property type="match status" value="2"/>
</dbReference>
<dbReference type="Gene3D" id="3.30.420.140">
    <property type="entry name" value="YqgF/RNase H-like domain"/>
    <property type="match status" value="1"/>
</dbReference>
<name>A0A2Z4FRV1_9DELT</name>
<dbReference type="InterPro" id="IPR010994">
    <property type="entry name" value="RuvA_2-like"/>
</dbReference>
<accession>A0A2Z4FRV1</accession>
<dbReference type="Pfam" id="PF09371">
    <property type="entry name" value="Tex_N"/>
    <property type="match status" value="1"/>
</dbReference>
<dbReference type="SMART" id="SM00316">
    <property type="entry name" value="S1"/>
    <property type="match status" value="1"/>
</dbReference>
<dbReference type="SUPFAM" id="SSF50249">
    <property type="entry name" value="Nucleic acid-binding proteins"/>
    <property type="match status" value="1"/>
</dbReference>
<dbReference type="Pfam" id="PF22706">
    <property type="entry name" value="Tex_central_region"/>
    <property type="match status" value="1"/>
</dbReference>
<dbReference type="Gene3D" id="1.10.10.650">
    <property type="entry name" value="RuvA domain 2-like"/>
    <property type="match status" value="1"/>
</dbReference>
<dbReference type="FunFam" id="1.10.10.650:FF:000001">
    <property type="entry name" value="S1 RNA-binding domain 1"/>
    <property type="match status" value="1"/>
</dbReference>
<dbReference type="InterPro" id="IPR023323">
    <property type="entry name" value="Tex-like_dom_sf"/>
</dbReference>
<dbReference type="FunFam" id="2.40.50.140:FF:000051">
    <property type="entry name" value="RNA-binding transcriptional accessory protein"/>
    <property type="match status" value="1"/>
</dbReference>
<reference evidence="1 2" key="1">
    <citation type="submission" date="2018-06" db="EMBL/GenBank/DDBJ databases">
        <title>Lujinxingia sediminis gen. nov. sp. nov., a new facultative anaerobic member of the class Deltaproteobacteria, and proposal of Lujinxingaceae fam. nov.</title>
        <authorList>
            <person name="Guo L.-Y."/>
            <person name="Li C.-M."/>
            <person name="Wang S."/>
            <person name="Du Z.-J."/>
        </authorList>
    </citation>
    <scope>NUCLEOTIDE SEQUENCE [LARGE SCALE GENOMIC DNA]</scope>
    <source>
        <strain evidence="1 2">FA350</strain>
    </source>
</reference>
<sequence length="733" mass="80395">MSTTSTQSTPGAYDVRELIGRIAKRLNLSDRQVRGTVDLLDEGNTVPFIARYRKEGTGNLDEVQIRDVAAVAEEIRQLEDRRAMIVKTIEEQGKLTKALRAELERAETMSRLDDLYAPYKQKRRTRGQKAREAGLEPVVEAILQGGDFLGIAQRHIGEDFGTVDEVIGGAKDIIAEDIADDADVREHVRDEARKSGRLGCRRRRGGDEDPNFKLYFDFSTSFGSAKPHQVLAIRRGEKEKVLSAGLEVDADAMVRWISRRKNNVQSPAARRLVDEAIEDSFKRLIHPSTERDLRRELEEKAEEHAINVFGLNLKNLLLQPPLAGQRILGIDPGYRTGCKIAAVDETGALLGTSMIHIHDGRKANAPAIIRALVEKYEIDVIAVGNGTGSRETEQAAAEAIRDMERSGSVAGSVHYAMVNEAGASIYSASDVAREEFPDLDVSVRGAVSIGRRLQDPLAELVKIDPKSIGVGMYQHDVNQTRLMESLDAVVEDVVNGVGVDVNSASEQLLARVAGIGPTLAARVIRHRGKVGQIGSRKELEKVRGLGAKTFEQCAGFLRIRDGSEPLDRTGIHPENYDLARAILKQAGGSSEQLGDPAVARGLERLRTSGELSALAERHNVGKYTLNDIVDGLLRPGRDPRDDFDRPQLRSDVLSMDDLEEGMQLVGTVRNVVDFGAFVDIGVKQDGLVHVSEMAQRYVKNPHAVLSVGDQVKVVVVSVDQDRGRIALSIKQAK</sequence>
<dbReference type="GO" id="GO:0006412">
    <property type="term" value="P:translation"/>
    <property type="evidence" value="ECO:0007669"/>
    <property type="project" value="TreeGrafter"/>
</dbReference>
<protein>
    <submittedName>
        <fullName evidence="1">RNA-binding transcriptional accessory protein</fullName>
    </submittedName>
</protein>
<dbReference type="InterPro" id="IPR006641">
    <property type="entry name" value="YqgF/RNaseH-like_dom"/>
</dbReference>